<organism evidence="6 7">
    <name type="scientific">Myodes glareolus</name>
    <name type="common">Bank vole</name>
    <name type="synonym">Clethrionomys glareolus</name>
    <dbReference type="NCBI Taxonomy" id="447135"/>
    <lineage>
        <taxon>Eukaryota</taxon>
        <taxon>Metazoa</taxon>
        <taxon>Chordata</taxon>
        <taxon>Craniata</taxon>
        <taxon>Vertebrata</taxon>
        <taxon>Euteleostomi</taxon>
        <taxon>Mammalia</taxon>
        <taxon>Eutheria</taxon>
        <taxon>Euarchontoglires</taxon>
        <taxon>Glires</taxon>
        <taxon>Rodentia</taxon>
        <taxon>Myomorpha</taxon>
        <taxon>Muroidea</taxon>
        <taxon>Cricetidae</taxon>
        <taxon>Arvicolinae</taxon>
        <taxon>Myodes</taxon>
    </lineage>
</organism>
<gene>
    <name evidence="6" type="ORF">U0070_011298</name>
</gene>
<proteinExistence type="predicted"/>
<comment type="function">
    <text evidence="3">Potential transcription factor that may play a role in the regulation of genes involved in cell cycle G1/S transition. May bind to regulatory elements of genes, including the promoter of the transcription factor FOXO1.</text>
</comment>
<keyword evidence="2" id="KW-0539">Nucleus</keyword>
<feature type="region of interest" description="Disordered" evidence="4">
    <location>
        <begin position="293"/>
        <end position="316"/>
    </location>
</feature>
<comment type="caution">
    <text evidence="6">The sequence shown here is derived from an EMBL/GenBank/DDBJ whole genome shotgun (WGS) entry which is preliminary data.</text>
</comment>
<dbReference type="SUPFAM" id="SSF49879">
    <property type="entry name" value="SMAD/FHA domain"/>
    <property type="match status" value="1"/>
</dbReference>
<dbReference type="CDD" id="cd22685">
    <property type="entry name" value="FHA_TCF19"/>
    <property type="match status" value="1"/>
</dbReference>
<dbReference type="GO" id="GO:0005634">
    <property type="term" value="C:nucleus"/>
    <property type="evidence" value="ECO:0007669"/>
    <property type="project" value="UniProtKB-SubCell"/>
</dbReference>
<dbReference type="InterPro" id="IPR008984">
    <property type="entry name" value="SMAD_FHA_dom_sf"/>
</dbReference>
<feature type="non-terminal residue" evidence="6">
    <location>
        <position position="1"/>
    </location>
</feature>
<dbReference type="AlphaFoldDB" id="A0AAW0HI62"/>
<dbReference type="InterPro" id="IPR000253">
    <property type="entry name" value="FHA_dom"/>
</dbReference>
<protein>
    <recommendedName>
        <fullName evidence="5">FHA domain-containing protein</fullName>
    </recommendedName>
</protein>
<sequence>TEEGNSDGQSEPAGGRRRARRREAGPGNSEGGVCAARAPKPHPPGGFLAVKPQRERGSQGVESLPQFTPQAEKERIVKASPDALRPENPAPPRSRRTSSWFCIASGLSWNCFLSLVLTATITSGALNLLFLKLALPTVQLLTSLSTELKPAVHSPGAGALLRIGGGRGGDLYTFHPPSRSGCTYRLGCRADLCDVALRPQQEPGLISGVHAELHAELQGDDWRVSLEDHSSQGTLVNNVRLPRGHRLELNDGDLLTFGPEGQAGTSSSEFYFMFQQVRVKPQDFAAITVPRSRGEAGTGFQPMVPPQGAPQRPLSTLSSAPKATLILNSIGSLSKLQPQPLTFSRGGGRPQSLAAPTRPGEVGALPAPPTRNRRKSAHRVLAELDDESEASLCPLSVLMEPRKKLRMEKAALVSSGRE</sequence>
<dbReference type="PANTHER" id="PTHR15464:SF1">
    <property type="entry name" value="TRANSCRIPTION FACTOR 19"/>
    <property type="match status" value="1"/>
</dbReference>
<keyword evidence="7" id="KW-1185">Reference proteome</keyword>
<feature type="region of interest" description="Disordered" evidence="4">
    <location>
        <begin position="1"/>
        <end position="96"/>
    </location>
</feature>
<evidence type="ECO:0000313" key="7">
    <source>
        <dbReference type="Proteomes" id="UP001488838"/>
    </source>
</evidence>
<dbReference type="GO" id="GO:0010468">
    <property type="term" value="P:regulation of gene expression"/>
    <property type="evidence" value="ECO:0007669"/>
    <property type="project" value="InterPro"/>
</dbReference>
<comment type="subcellular location">
    <subcellularLocation>
        <location evidence="1">Nucleus</location>
    </subcellularLocation>
</comment>
<dbReference type="PANTHER" id="PTHR15464">
    <property type="entry name" value="TRANSCRIPTION FACTOR 19"/>
    <property type="match status" value="1"/>
</dbReference>
<evidence type="ECO:0000256" key="3">
    <source>
        <dbReference type="ARBA" id="ARBA00093325"/>
    </source>
</evidence>
<accession>A0AAW0HI62</accession>
<evidence type="ECO:0000256" key="1">
    <source>
        <dbReference type="ARBA" id="ARBA00004123"/>
    </source>
</evidence>
<dbReference type="Pfam" id="PF00498">
    <property type="entry name" value="FHA"/>
    <property type="match status" value="1"/>
</dbReference>
<evidence type="ECO:0000256" key="2">
    <source>
        <dbReference type="ARBA" id="ARBA00023242"/>
    </source>
</evidence>
<dbReference type="PROSITE" id="PS50006">
    <property type="entry name" value="FHA_DOMAIN"/>
    <property type="match status" value="1"/>
</dbReference>
<feature type="domain" description="FHA" evidence="5">
    <location>
        <begin position="184"/>
        <end position="241"/>
    </location>
</feature>
<evidence type="ECO:0000259" key="5">
    <source>
        <dbReference type="PROSITE" id="PS50006"/>
    </source>
</evidence>
<dbReference type="SMART" id="SM00240">
    <property type="entry name" value="FHA"/>
    <property type="match status" value="1"/>
</dbReference>
<dbReference type="Proteomes" id="UP001488838">
    <property type="component" value="Unassembled WGS sequence"/>
</dbReference>
<dbReference type="Gene3D" id="2.60.200.20">
    <property type="match status" value="1"/>
</dbReference>
<evidence type="ECO:0000256" key="4">
    <source>
        <dbReference type="SAM" id="MobiDB-lite"/>
    </source>
</evidence>
<feature type="region of interest" description="Disordered" evidence="4">
    <location>
        <begin position="338"/>
        <end position="378"/>
    </location>
</feature>
<name>A0AAW0HI62_MYOGA</name>
<reference evidence="6 7" key="1">
    <citation type="journal article" date="2023" name="bioRxiv">
        <title>Conserved and derived expression patterns and positive selection on dental genes reveal complex evolutionary context of ever-growing rodent molars.</title>
        <authorList>
            <person name="Calamari Z.T."/>
            <person name="Song A."/>
            <person name="Cohen E."/>
            <person name="Akter M."/>
            <person name="Roy R.D."/>
            <person name="Hallikas O."/>
            <person name="Christensen M.M."/>
            <person name="Li P."/>
            <person name="Marangoni P."/>
            <person name="Jernvall J."/>
            <person name="Klein O.D."/>
        </authorList>
    </citation>
    <scope>NUCLEOTIDE SEQUENCE [LARGE SCALE GENOMIC DNA]</scope>
    <source>
        <strain evidence="6">V071</strain>
    </source>
</reference>
<evidence type="ECO:0000313" key="6">
    <source>
        <dbReference type="EMBL" id="KAK7802428.1"/>
    </source>
</evidence>
<dbReference type="InterPro" id="IPR042803">
    <property type="entry name" value="TCF19"/>
</dbReference>
<dbReference type="EMBL" id="JBBHLL010000463">
    <property type="protein sequence ID" value="KAK7802428.1"/>
    <property type="molecule type" value="Genomic_DNA"/>
</dbReference>